<gene>
    <name evidence="2" type="ORF">XNOV1_A014832</name>
</gene>
<name>A0AAV1GDY5_XYRNO</name>
<feature type="region of interest" description="Disordered" evidence="1">
    <location>
        <begin position="20"/>
        <end position="112"/>
    </location>
</feature>
<protein>
    <submittedName>
        <fullName evidence="2">Uncharacterized protein</fullName>
    </submittedName>
</protein>
<evidence type="ECO:0000313" key="3">
    <source>
        <dbReference type="Proteomes" id="UP001178508"/>
    </source>
</evidence>
<keyword evidence="3" id="KW-1185">Reference proteome</keyword>
<feature type="compositionally biased region" description="Basic and acidic residues" evidence="1">
    <location>
        <begin position="102"/>
        <end position="112"/>
    </location>
</feature>
<dbReference type="EMBL" id="OY660877">
    <property type="protein sequence ID" value="CAJ1071697.1"/>
    <property type="molecule type" value="Genomic_DNA"/>
</dbReference>
<accession>A0AAV1GDY5</accession>
<reference evidence="2" key="1">
    <citation type="submission" date="2023-08" db="EMBL/GenBank/DDBJ databases">
        <authorList>
            <person name="Alioto T."/>
            <person name="Alioto T."/>
            <person name="Gomez Garrido J."/>
        </authorList>
    </citation>
    <scope>NUCLEOTIDE SEQUENCE</scope>
</reference>
<evidence type="ECO:0000313" key="2">
    <source>
        <dbReference type="EMBL" id="CAJ1071697.1"/>
    </source>
</evidence>
<dbReference type="Proteomes" id="UP001178508">
    <property type="component" value="Chromosome 14"/>
</dbReference>
<evidence type="ECO:0000256" key="1">
    <source>
        <dbReference type="SAM" id="MobiDB-lite"/>
    </source>
</evidence>
<organism evidence="2 3">
    <name type="scientific">Xyrichtys novacula</name>
    <name type="common">Pearly razorfish</name>
    <name type="synonym">Hemipteronotus novacula</name>
    <dbReference type="NCBI Taxonomy" id="13765"/>
    <lineage>
        <taxon>Eukaryota</taxon>
        <taxon>Metazoa</taxon>
        <taxon>Chordata</taxon>
        <taxon>Craniata</taxon>
        <taxon>Vertebrata</taxon>
        <taxon>Euteleostomi</taxon>
        <taxon>Actinopterygii</taxon>
        <taxon>Neopterygii</taxon>
        <taxon>Teleostei</taxon>
        <taxon>Neoteleostei</taxon>
        <taxon>Acanthomorphata</taxon>
        <taxon>Eupercaria</taxon>
        <taxon>Labriformes</taxon>
        <taxon>Labridae</taxon>
        <taxon>Xyrichtys</taxon>
    </lineage>
</organism>
<dbReference type="AlphaFoldDB" id="A0AAV1GDY5"/>
<feature type="compositionally biased region" description="Basic and acidic residues" evidence="1">
    <location>
        <begin position="45"/>
        <end position="95"/>
    </location>
</feature>
<proteinExistence type="predicted"/>
<sequence>MRVCVFTVQDCVPLSCVTAGLQRSRGNNRAERKQKVNVAQPAANKRPEDITRTKTESEGERKGERKRVVVRKETGYKMMEVKRMEEGKKKEDSGRTEVGIWRIERQNEQQTE</sequence>